<dbReference type="EMBL" id="BK067792">
    <property type="protein sequence ID" value="DBA52223.1"/>
    <property type="molecule type" value="Genomic_DNA"/>
</dbReference>
<feature type="transmembrane region" description="Helical" evidence="1">
    <location>
        <begin position="151"/>
        <end position="169"/>
    </location>
</feature>
<protein>
    <submittedName>
        <fullName evidence="2">ORF16</fullName>
    </submittedName>
</protein>
<name>A0AAT9J7L6_9VIRU</name>
<keyword evidence="1" id="KW-0472">Membrane</keyword>
<accession>A0AAT9J7L6</accession>
<evidence type="ECO:0000256" key="1">
    <source>
        <dbReference type="SAM" id="Phobius"/>
    </source>
</evidence>
<evidence type="ECO:0000313" key="2">
    <source>
        <dbReference type="EMBL" id="DBA52223.1"/>
    </source>
</evidence>
<reference evidence="2" key="2">
    <citation type="submission" date="2024-03" db="EMBL/GenBank/DDBJ databases">
        <authorList>
            <person name="Ni Y."/>
            <person name="Xu T."/>
            <person name="Yan S."/>
            <person name="Chen L."/>
            <person name="Wang Y."/>
        </authorList>
    </citation>
    <scope>NUCLEOTIDE SEQUENCE</scope>
    <source>
        <strain evidence="2">NYM1</strain>
    </source>
</reference>
<sequence length="234" mass="26830">MARTFSFYVYFTDNYSPVTQELKELDNILERNDIRKFSMLWYKAMKLFARSEKRKFEAMEKVTLIEALSKEKEKNPKRFAEHEELIQFLKDQPLDKIVTPVRRATDFLDETFLAPDPAIFGAIKTSLKMLLNENREVNHVEIKAKKGWMKIILMTMVIVMGVVIAWFVYDGGYLDNIGSQFGASFGAISDEELQARYPTCQALSAAVDSGSVKYDQMSKTGQSIYDTCPRAVSP</sequence>
<keyword evidence="1" id="KW-0812">Transmembrane</keyword>
<keyword evidence="1" id="KW-1133">Transmembrane helix</keyword>
<reference evidence="2" key="1">
    <citation type="journal article" date="2024" name="Environ. Microbiol. Rep.">
        <title>Hiding in plain sight: The discovery of complete genomes of 11 hypothetical spindle-shaped viruses that putatively infect mesophilic ammonia-oxidizing archaea.</title>
        <authorList>
            <person name="Ni Y."/>
            <person name="Xu T."/>
            <person name="Yan S."/>
            <person name="Chen L."/>
            <person name="Wang Y."/>
        </authorList>
    </citation>
    <scope>NUCLEOTIDE SEQUENCE</scope>
    <source>
        <strain evidence="2">NYM1</strain>
    </source>
</reference>
<proteinExistence type="predicted"/>
<organism evidence="2">
    <name type="scientific">Nitrosopumilaceae spindle-shaped virus</name>
    <dbReference type="NCBI Taxonomy" id="3065433"/>
    <lineage>
        <taxon>Viruses</taxon>
    </lineage>
</organism>